<keyword evidence="6" id="KW-0539">Nucleus</keyword>
<dbReference type="GO" id="GO:0016592">
    <property type="term" value="C:mediator complex"/>
    <property type="evidence" value="ECO:0007669"/>
    <property type="project" value="InterPro"/>
</dbReference>
<accession>A0AAI8Z552</accession>
<reference evidence="9" key="1">
    <citation type="submission" date="2023-11" db="EMBL/GenBank/DDBJ databases">
        <authorList>
            <person name="Alioto T."/>
            <person name="Alioto T."/>
            <person name="Gomez Garrido J."/>
        </authorList>
    </citation>
    <scope>NUCLEOTIDE SEQUENCE</scope>
</reference>
<feature type="compositionally biased region" description="Basic and acidic residues" evidence="8">
    <location>
        <begin position="313"/>
        <end position="329"/>
    </location>
</feature>
<evidence type="ECO:0000256" key="4">
    <source>
        <dbReference type="ARBA" id="ARBA00023015"/>
    </source>
</evidence>
<dbReference type="Gene3D" id="3.10.450.580">
    <property type="entry name" value="Mediator complex, subunit Med6"/>
    <property type="match status" value="1"/>
</dbReference>
<dbReference type="EMBL" id="CAVMBE010000067">
    <property type="protein sequence ID" value="CAK4032644.1"/>
    <property type="molecule type" value="Genomic_DNA"/>
</dbReference>
<proteinExistence type="inferred from homology"/>
<keyword evidence="4" id="KW-0805">Transcription regulation</keyword>
<dbReference type="GO" id="GO:0003712">
    <property type="term" value="F:transcription coregulator activity"/>
    <property type="evidence" value="ECO:0007669"/>
    <property type="project" value="InterPro"/>
</dbReference>
<feature type="region of interest" description="Disordered" evidence="8">
    <location>
        <begin position="248"/>
        <end position="267"/>
    </location>
</feature>
<keyword evidence="10" id="KW-1185">Reference proteome</keyword>
<dbReference type="Pfam" id="PF04934">
    <property type="entry name" value="Med6"/>
    <property type="match status" value="1"/>
</dbReference>
<comment type="subcellular location">
    <subcellularLocation>
        <location evidence="1">Nucleus</location>
    </subcellularLocation>
</comment>
<protein>
    <recommendedName>
        <fullName evidence="3">Mediator of RNA polymerase II transcription subunit 6</fullName>
    </recommendedName>
    <alternativeName>
        <fullName evidence="7">Mediator complex subunit 6</fullName>
    </alternativeName>
</protein>
<feature type="compositionally biased region" description="Low complexity" evidence="8">
    <location>
        <begin position="384"/>
        <end position="407"/>
    </location>
</feature>
<dbReference type="PANTHER" id="PTHR13104">
    <property type="entry name" value="MED-6-RELATED"/>
    <property type="match status" value="1"/>
</dbReference>
<organism evidence="9 10">
    <name type="scientific">Lecanosticta acicola</name>
    <dbReference type="NCBI Taxonomy" id="111012"/>
    <lineage>
        <taxon>Eukaryota</taxon>
        <taxon>Fungi</taxon>
        <taxon>Dikarya</taxon>
        <taxon>Ascomycota</taxon>
        <taxon>Pezizomycotina</taxon>
        <taxon>Dothideomycetes</taxon>
        <taxon>Dothideomycetidae</taxon>
        <taxon>Mycosphaerellales</taxon>
        <taxon>Mycosphaerellaceae</taxon>
        <taxon>Lecanosticta</taxon>
    </lineage>
</organism>
<feature type="region of interest" description="Disordered" evidence="8">
    <location>
        <begin position="305"/>
        <end position="407"/>
    </location>
</feature>
<evidence type="ECO:0000313" key="10">
    <source>
        <dbReference type="Proteomes" id="UP001296104"/>
    </source>
</evidence>
<dbReference type="InterPro" id="IPR038566">
    <property type="entry name" value="Mediator_Med6_sf"/>
</dbReference>
<feature type="compositionally biased region" description="Basic residues" evidence="8">
    <location>
        <begin position="369"/>
        <end position="381"/>
    </location>
</feature>
<evidence type="ECO:0000256" key="8">
    <source>
        <dbReference type="SAM" id="MobiDB-lite"/>
    </source>
</evidence>
<evidence type="ECO:0000256" key="7">
    <source>
        <dbReference type="ARBA" id="ARBA00031259"/>
    </source>
</evidence>
<keyword evidence="5" id="KW-0804">Transcription</keyword>
<evidence type="ECO:0000313" key="9">
    <source>
        <dbReference type="EMBL" id="CAK4032644.1"/>
    </source>
</evidence>
<dbReference type="AlphaFoldDB" id="A0AAI8Z552"/>
<dbReference type="Proteomes" id="UP001296104">
    <property type="component" value="Unassembled WGS sequence"/>
</dbReference>
<comment type="caution">
    <text evidence="9">The sequence shown here is derived from an EMBL/GenBank/DDBJ whole genome shotgun (WGS) entry which is preliminary data.</text>
</comment>
<evidence type="ECO:0000256" key="3">
    <source>
        <dbReference type="ARBA" id="ARBA00020634"/>
    </source>
</evidence>
<gene>
    <name evidence="9" type="ORF">LECACI_7A007802</name>
</gene>
<evidence type="ECO:0000256" key="6">
    <source>
        <dbReference type="ARBA" id="ARBA00023242"/>
    </source>
</evidence>
<name>A0AAI8Z552_9PEZI</name>
<evidence type="ECO:0000256" key="2">
    <source>
        <dbReference type="ARBA" id="ARBA00007526"/>
    </source>
</evidence>
<evidence type="ECO:0000256" key="1">
    <source>
        <dbReference type="ARBA" id="ARBA00004123"/>
    </source>
</evidence>
<dbReference type="GO" id="GO:0006357">
    <property type="term" value="P:regulation of transcription by RNA polymerase II"/>
    <property type="evidence" value="ECO:0007669"/>
    <property type="project" value="InterPro"/>
</dbReference>
<sequence>MAKMTSEPLDEIQHRRPEIIEWWVSQGGRPMDENMIHRYLSESAFFDWESKNGIIFQQAKANVEQWMLTCDRKALEDVVRDRPGTEYIITGEPRPVEDKALAAQGMTTGIWTIRKQNRVLKELAKNPTMTSPGPSVLTEPHKRSRNHYWELTVLGTFFAVGECVYQAPNVFDVVGNRLLAAAASLNTYFGTAGSLPRYTPAAGHHYLPRALKQTTSTSSTASPGGGTLMPGSREGSVAPDGELQSIRAGSVDSDTRQASSSAAASNSRDTQLLIETLNLMSNYGDEFADENPLIGEPGNLRFTTSTAAVKKRRADDEAAEAKARAEKESASASQAPTPKPEKAAPTPPAVFSETKATKAEKLKEERRGSKASKKERKKSRAHNSGTATSPTTPASATSTQAPNSALS</sequence>
<evidence type="ECO:0000256" key="5">
    <source>
        <dbReference type="ARBA" id="ARBA00023163"/>
    </source>
</evidence>
<comment type="similarity">
    <text evidence="2">Belongs to the Mediator complex subunit 6 family.</text>
</comment>
<dbReference type="InterPro" id="IPR007018">
    <property type="entry name" value="Mediator_Med6"/>
</dbReference>
<feature type="compositionally biased region" description="Basic and acidic residues" evidence="8">
    <location>
        <begin position="355"/>
        <end position="368"/>
    </location>
</feature>
<feature type="region of interest" description="Disordered" evidence="8">
    <location>
        <begin position="213"/>
        <end position="240"/>
    </location>
</feature>